<dbReference type="GO" id="GO:0034040">
    <property type="term" value="F:ATPase-coupled lipid transmembrane transporter activity"/>
    <property type="evidence" value="ECO:0007669"/>
    <property type="project" value="TreeGrafter"/>
</dbReference>
<dbReference type="SMART" id="SM00382">
    <property type="entry name" value="AAA"/>
    <property type="match status" value="1"/>
</dbReference>
<evidence type="ECO:0000313" key="10">
    <source>
        <dbReference type="EMBL" id="GGZ32182.1"/>
    </source>
</evidence>
<accession>A0A918Q618</accession>
<dbReference type="EMBL" id="BMWG01000006">
    <property type="protein sequence ID" value="GGZ32182.1"/>
    <property type="molecule type" value="Genomic_DNA"/>
</dbReference>
<dbReference type="GO" id="GO:0016887">
    <property type="term" value="F:ATP hydrolysis activity"/>
    <property type="evidence" value="ECO:0007669"/>
    <property type="project" value="InterPro"/>
</dbReference>
<keyword evidence="2 7" id="KW-0812">Transmembrane</keyword>
<dbReference type="Pfam" id="PF00005">
    <property type="entry name" value="ABC_tran"/>
    <property type="match status" value="1"/>
</dbReference>
<keyword evidence="3" id="KW-0547">Nucleotide-binding</keyword>
<dbReference type="PANTHER" id="PTHR24221">
    <property type="entry name" value="ATP-BINDING CASSETTE SUB-FAMILY B"/>
    <property type="match status" value="1"/>
</dbReference>
<dbReference type="InterPro" id="IPR036640">
    <property type="entry name" value="ABC1_TM_sf"/>
</dbReference>
<dbReference type="AlphaFoldDB" id="A0A918Q618"/>
<evidence type="ECO:0000256" key="6">
    <source>
        <dbReference type="ARBA" id="ARBA00023136"/>
    </source>
</evidence>
<dbReference type="CDD" id="cd03228">
    <property type="entry name" value="ABCC_MRP_Like"/>
    <property type="match status" value="1"/>
</dbReference>
<keyword evidence="5 7" id="KW-1133">Transmembrane helix</keyword>
<feature type="transmembrane region" description="Helical" evidence="7">
    <location>
        <begin position="137"/>
        <end position="159"/>
    </location>
</feature>
<dbReference type="InterPro" id="IPR003439">
    <property type="entry name" value="ABC_transporter-like_ATP-bd"/>
</dbReference>
<dbReference type="InterPro" id="IPR003593">
    <property type="entry name" value="AAA+_ATPase"/>
</dbReference>
<proteinExistence type="predicted"/>
<dbReference type="SUPFAM" id="SSF90123">
    <property type="entry name" value="ABC transporter transmembrane region"/>
    <property type="match status" value="1"/>
</dbReference>
<sequence length="585" mass="62230">MNDAQPASRSALREVRESLRGKRGVLVLLGLWSLVEALPAFLGGLLVTHAVDAGFAVDRPLAGLAWLLLLGITVFVGAWGTREVYPRLAAIVEPFRDDLLRRVVRGALARSASGEHLGDDASGVARLTQQVEIAREAYAGLLMVVRGFVFTVGGALLGMLWLDSLLLVLVLPPLAVGLVFFFLFVGRMKDRQRELIMADERLAEGASTAAGGLRDIVAFGAEGRAADALGRRVDEQALAGARLASIGTARFCAVAIGGWTPLLMVIAAAPWLLRNGATPGTVMGALVYITQALLPALQTLIQGLGGSGIRLSVALQRINETSGSHTSCPALLSGPKSARLPDGYGVVLRNITFGYGEHAVPVIRGLDLEIPQDDHLAIVGPSGIGKSTLAGLVSGLIEPMRGDIWLGGVLLKRLDPHLVAQRRVLIPQEAYIFSGTVEENLGYLRPEASRAEMEATVEALGLHPLMERLGGYRALVRPSELSAGERQQIALARAHLSAARLVILDEATCHMDPVAEALAEEAFAHRPGSLVVIAHRVSSALRARRILVLDGTRAELGGHEELLVSSPLYRDLVGHWRVGNTAEPG</sequence>
<dbReference type="PROSITE" id="PS50929">
    <property type="entry name" value="ABC_TM1F"/>
    <property type="match status" value="1"/>
</dbReference>
<keyword evidence="11" id="KW-1185">Reference proteome</keyword>
<gene>
    <name evidence="10" type="ORF">GCM10010387_28040</name>
</gene>
<evidence type="ECO:0000256" key="3">
    <source>
        <dbReference type="ARBA" id="ARBA00022741"/>
    </source>
</evidence>
<dbReference type="RefSeq" id="WP_190123359.1">
    <property type="nucleotide sequence ID" value="NZ_BMWG01000006.1"/>
</dbReference>
<feature type="domain" description="ABC transporter" evidence="8">
    <location>
        <begin position="346"/>
        <end position="576"/>
    </location>
</feature>
<evidence type="ECO:0000313" key="11">
    <source>
        <dbReference type="Proteomes" id="UP000630936"/>
    </source>
</evidence>
<dbReference type="InterPro" id="IPR039421">
    <property type="entry name" value="Type_1_exporter"/>
</dbReference>
<comment type="caution">
    <text evidence="10">The sequence shown here is derived from an EMBL/GenBank/DDBJ whole genome shotgun (WGS) entry which is preliminary data.</text>
</comment>
<dbReference type="Gene3D" id="3.40.50.300">
    <property type="entry name" value="P-loop containing nucleotide triphosphate hydrolases"/>
    <property type="match status" value="1"/>
</dbReference>
<dbReference type="InterPro" id="IPR027417">
    <property type="entry name" value="P-loop_NTPase"/>
</dbReference>
<protein>
    <submittedName>
        <fullName evidence="10">ABC transporter ATP-binding protein</fullName>
    </submittedName>
</protein>
<dbReference type="SUPFAM" id="SSF52540">
    <property type="entry name" value="P-loop containing nucleoside triphosphate hydrolases"/>
    <property type="match status" value="1"/>
</dbReference>
<dbReference type="GO" id="GO:0005886">
    <property type="term" value="C:plasma membrane"/>
    <property type="evidence" value="ECO:0007669"/>
    <property type="project" value="UniProtKB-SubCell"/>
</dbReference>
<feature type="domain" description="ABC transmembrane type-1" evidence="9">
    <location>
        <begin position="24"/>
        <end position="298"/>
    </location>
</feature>
<evidence type="ECO:0000256" key="7">
    <source>
        <dbReference type="SAM" id="Phobius"/>
    </source>
</evidence>
<evidence type="ECO:0000259" key="9">
    <source>
        <dbReference type="PROSITE" id="PS50929"/>
    </source>
</evidence>
<organism evidence="10 11">
    <name type="scientific">Streptomyces inusitatus</name>
    <dbReference type="NCBI Taxonomy" id="68221"/>
    <lineage>
        <taxon>Bacteria</taxon>
        <taxon>Bacillati</taxon>
        <taxon>Actinomycetota</taxon>
        <taxon>Actinomycetes</taxon>
        <taxon>Kitasatosporales</taxon>
        <taxon>Streptomycetaceae</taxon>
        <taxon>Streptomyces</taxon>
    </lineage>
</organism>
<name>A0A918Q618_9ACTN</name>
<dbReference type="GO" id="GO:0005524">
    <property type="term" value="F:ATP binding"/>
    <property type="evidence" value="ECO:0007669"/>
    <property type="project" value="UniProtKB-KW"/>
</dbReference>
<comment type="subcellular location">
    <subcellularLocation>
        <location evidence="1">Cell membrane</location>
        <topology evidence="1">Multi-pass membrane protein</topology>
    </subcellularLocation>
</comment>
<feature type="transmembrane region" description="Helical" evidence="7">
    <location>
        <begin position="165"/>
        <end position="185"/>
    </location>
</feature>
<evidence type="ECO:0000259" key="8">
    <source>
        <dbReference type="PROSITE" id="PS50893"/>
    </source>
</evidence>
<reference evidence="10" key="2">
    <citation type="submission" date="2020-09" db="EMBL/GenBank/DDBJ databases">
        <authorList>
            <person name="Sun Q."/>
            <person name="Ohkuma M."/>
        </authorList>
    </citation>
    <scope>NUCLEOTIDE SEQUENCE</scope>
    <source>
        <strain evidence="10">JCM 4988</strain>
    </source>
</reference>
<evidence type="ECO:0000256" key="4">
    <source>
        <dbReference type="ARBA" id="ARBA00022840"/>
    </source>
</evidence>
<feature type="transmembrane region" description="Helical" evidence="7">
    <location>
        <begin position="63"/>
        <end position="81"/>
    </location>
</feature>
<dbReference type="PANTHER" id="PTHR24221:SF654">
    <property type="entry name" value="ATP-BINDING CASSETTE SUB-FAMILY B MEMBER 6"/>
    <property type="match status" value="1"/>
</dbReference>
<reference evidence="10" key="1">
    <citation type="journal article" date="2014" name="Int. J. Syst. Evol. Microbiol.">
        <title>Complete genome sequence of Corynebacterium casei LMG S-19264T (=DSM 44701T), isolated from a smear-ripened cheese.</title>
        <authorList>
            <consortium name="US DOE Joint Genome Institute (JGI-PGF)"/>
            <person name="Walter F."/>
            <person name="Albersmeier A."/>
            <person name="Kalinowski J."/>
            <person name="Ruckert C."/>
        </authorList>
    </citation>
    <scope>NUCLEOTIDE SEQUENCE</scope>
    <source>
        <strain evidence="10">JCM 4988</strain>
    </source>
</reference>
<dbReference type="InterPro" id="IPR011527">
    <property type="entry name" value="ABC1_TM_dom"/>
</dbReference>
<evidence type="ECO:0000256" key="2">
    <source>
        <dbReference type="ARBA" id="ARBA00022692"/>
    </source>
</evidence>
<dbReference type="GO" id="GO:0140359">
    <property type="term" value="F:ABC-type transporter activity"/>
    <property type="evidence" value="ECO:0007669"/>
    <property type="project" value="InterPro"/>
</dbReference>
<feature type="transmembrane region" description="Helical" evidence="7">
    <location>
        <begin position="251"/>
        <end position="273"/>
    </location>
</feature>
<feature type="transmembrane region" description="Helical" evidence="7">
    <location>
        <begin position="25"/>
        <end position="51"/>
    </location>
</feature>
<dbReference type="PROSITE" id="PS50893">
    <property type="entry name" value="ABC_TRANSPORTER_2"/>
    <property type="match status" value="1"/>
</dbReference>
<evidence type="ECO:0000256" key="1">
    <source>
        <dbReference type="ARBA" id="ARBA00004651"/>
    </source>
</evidence>
<dbReference type="Proteomes" id="UP000630936">
    <property type="component" value="Unassembled WGS sequence"/>
</dbReference>
<keyword evidence="6 7" id="KW-0472">Membrane</keyword>
<evidence type="ECO:0000256" key="5">
    <source>
        <dbReference type="ARBA" id="ARBA00022989"/>
    </source>
</evidence>
<dbReference type="Gene3D" id="1.20.1560.10">
    <property type="entry name" value="ABC transporter type 1, transmembrane domain"/>
    <property type="match status" value="1"/>
</dbReference>
<keyword evidence="4 10" id="KW-0067">ATP-binding</keyword>